<keyword evidence="5 6" id="KW-0472">Membrane</keyword>
<dbReference type="InterPro" id="IPR050367">
    <property type="entry name" value="APC_superfamily"/>
</dbReference>
<dbReference type="Gene3D" id="1.20.1740.10">
    <property type="entry name" value="Amino acid/polyamine transporter I"/>
    <property type="match status" value="1"/>
</dbReference>
<protein>
    <submittedName>
        <fullName evidence="7">Arginine:ornithine antiporter / lysine permease</fullName>
    </submittedName>
</protein>
<evidence type="ECO:0000256" key="6">
    <source>
        <dbReference type="SAM" id="Phobius"/>
    </source>
</evidence>
<feature type="transmembrane region" description="Helical" evidence="6">
    <location>
        <begin position="39"/>
        <end position="59"/>
    </location>
</feature>
<feature type="transmembrane region" description="Helical" evidence="6">
    <location>
        <begin position="444"/>
        <end position="462"/>
    </location>
</feature>
<feature type="transmembrane region" description="Helical" evidence="6">
    <location>
        <begin position="296"/>
        <end position="322"/>
    </location>
</feature>
<feature type="transmembrane region" description="Helical" evidence="6">
    <location>
        <begin position="378"/>
        <end position="399"/>
    </location>
</feature>
<feature type="transmembrane region" description="Helical" evidence="6">
    <location>
        <begin position="253"/>
        <end position="276"/>
    </location>
</feature>
<organism evidence="7 8">
    <name type="scientific">Priestia endophytica DSM 13796</name>
    <dbReference type="NCBI Taxonomy" id="1121089"/>
    <lineage>
        <taxon>Bacteria</taxon>
        <taxon>Bacillati</taxon>
        <taxon>Bacillota</taxon>
        <taxon>Bacilli</taxon>
        <taxon>Bacillales</taxon>
        <taxon>Bacillaceae</taxon>
        <taxon>Priestia</taxon>
    </lineage>
</organism>
<feature type="transmembrane region" description="Helical" evidence="6">
    <location>
        <begin position="223"/>
        <end position="241"/>
    </location>
</feature>
<evidence type="ECO:0000256" key="4">
    <source>
        <dbReference type="ARBA" id="ARBA00022989"/>
    </source>
</evidence>
<keyword evidence="3 6" id="KW-0812">Transmembrane</keyword>
<evidence type="ECO:0000313" key="7">
    <source>
        <dbReference type="EMBL" id="SFQ41977.1"/>
    </source>
</evidence>
<keyword evidence="8" id="KW-1185">Reference proteome</keyword>
<proteinExistence type="predicted"/>
<reference evidence="7 8" key="1">
    <citation type="submission" date="2016-10" db="EMBL/GenBank/DDBJ databases">
        <authorList>
            <person name="Varghese N."/>
            <person name="Submissions S."/>
        </authorList>
    </citation>
    <scope>NUCLEOTIDE SEQUENCE [LARGE SCALE GENOMIC DNA]</scope>
    <source>
        <strain evidence="7 8">DSM 13796</strain>
    </source>
</reference>
<evidence type="ECO:0000313" key="8">
    <source>
        <dbReference type="Proteomes" id="UP000182762"/>
    </source>
</evidence>
<dbReference type="PIRSF" id="PIRSF006060">
    <property type="entry name" value="AA_transporter"/>
    <property type="match status" value="1"/>
</dbReference>
<dbReference type="InterPro" id="IPR002293">
    <property type="entry name" value="AA/rel_permease1"/>
</dbReference>
<accession>A0A1I5YDL3</accession>
<evidence type="ECO:0000256" key="2">
    <source>
        <dbReference type="ARBA" id="ARBA00022475"/>
    </source>
</evidence>
<dbReference type="RefSeq" id="WP_061803786.1">
    <property type="nucleotide sequence ID" value="NZ_FOXX01000002.1"/>
</dbReference>
<comment type="subcellular location">
    <subcellularLocation>
        <location evidence="1">Cell membrane</location>
        <topology evidence="1">Multi-pass membrane protein</topology>
    </subcellularLocation>
</comment>
<dbReference type="EMBL" id="FOXX01000002">
    <property type="protein sequence ID" value="SFQ41977.1"/>
    <property type="molecule type" value="Genomic_DNA"/>
</dbReference>
<feature type="transmembrane region" description="Helical" evidence="6">
    <location>
        <begin position="352"/>
        <end position="372"/>
    </location>
</feature>
<evidence type="ECO:0000256" key="5">
    <source>
        <dbReference type="ARBA" id="ARBA00023136"/>
    </source>
</evidence>
<keyword evidence="2" id="KW-1003">Cell membrane</keyword>
<feature type="transmembrane region" description="Helical" evidence="6">
    <location>
        <begin position="143"/>
        <end position="167"/>
    </location>
</feature>
<evidence type="ECO:0000256" key="1">
    <source>
        <dbReference type="ARBA" id="ARBA00004651"/>
    </source>
</evidence>
<dbReference type="Pfam" id="PF13520">
    <property type="entry name" value="AA_permease_2"/>
    <property type="match status" value="1"/>
</dbReference>
<comment type="caution">
    <text evidence="7">The sequence shown here is derived from an EMBL/GenBank/DDBJ whole genome shotgun (WGS) entry which is preliminary data.</text>
</comment>
<sequence length="474" mass="51109">MEQTKKWGFWLLTAFVVGNMVGSGIFMLPSTLAQVASPLGVMTAWAVTGFGVLMLALTFGTLSIRKPELQAGPQSYARALFENKKTGDVASFTTVWGYWVANWISNVAIITSFAGYLSTFLPIMRDGRVLFHVGSQPIELGKLVTFVVCSIFLWGTHTILVTSMNAAGKLNFVTTFSKVVGFALFIIAGLFAFQFSTMGSFYYPVESTDGGNPLGLSSQVYNAAISTLWAFVGIESAVILSGRASSQRDIKKATVAGVTIAIIIYMTITMITMGALPHSELQASDKPFVDVLNVLIGRGGSIIMALLALVSLFGSMLGWILLSSEVPYRAAREGNFPAFFAKTNKKGSPSNALLVTNIMSQIFIFSTVSGTISQAYSFLTTSSTLAYLIPYLISTIYFLKVVIKGETYAELGGTSSRIKDGIIAGLAFIYAAWVIISGTADMKTFSLGIGLFLIGIVFYPLVKRKGKQQSTQEM</sequence>
<feature type="transmembrane region" description="Helical" evidence="6">
    <location>
        <begin position="103"/>
        <end position="123"/>
    </location>
</feature>
<gene>
    <name evidence="7" type="ORF">SAMN02745910_01380</name>
</gene>
<feature type="transmembrane region" description="Helical" evidence="6">
    <location>
        <begin position="179"/>
        <end position="203"/>
    </location>
</feature>
<dbReference type="GeneID" id="93710098"/>
<feature type="transmembrane region" description="Helical" evidence="6">
    <location>
        <begin position="7"/>
        <end position="27"/>
    </location>
</feature>
<keyword evidence="4 6" id="KW-1133">Transmembrane helix</keyword>
<dbReference type="PANTHER" id="PTHR42770">
    <property type="entry name" value="AMINO ACID TRANSPORTER-RELATED"/>
    <property type="match status" value="1"/>
</dbReference>
<evidence type="ECO:0000256" key="3">
    <source>
        <dbReference type="ARBA" id="ARBA00022692"/>
    </source>
</evidence>
<feature type="transmembrane region" description="Helical" evidence="6">
    <location>
        <begin position="420"/>
        <end position="438"/>
    </location>
</feature>
<name>A0A1I5YDL3_9BACI</name>
<dbReference type="Proteomes" id="UP000182762">
    <property type="component" value="Unassembled WGS sequence"/>
</dbReference>
<dbReference type="PANTHER" id="PTHR42770:SF14">
    <property type="entry name" value="ARGININE_ORNITHINE ANTIPORTER-RELATED"/>
    <property type="match status" value="1"/>
</dbReference>